<sequence length="154" mass="17075">MRQTGRNFVVSEDFAPIAPQFDIFPTSSVGADVTEYVFAMLSRSHDGFHDRARRLQRKHRRMMYGRETWIGPDGLLMVRPRARGPVLSVRGLFLLLLTLMLGKAALYAHLGPVAYGERVTELEAGGPVERAGAWAMHPGLATQEIASVIAPYLP</sequence>
<evidence type="ECO:0000313" key="3">
    <source>
        <dbReference type="Proteomes" id="UP000199356"/>
    </source>
</evidence>
<gene>
    <name evidence="2" type="ORF">SAMN04488047_10269</name>
</gene>
<feature type="transmembrane region" description="Helical" evidence="1">
    <location>
        <begin position="87"/>
        <end position="108"/>
    </location>
</feature>
<reference evidence="2 3" key="1">
    <citation type="submission" date="2016-10" db="EMBL/GenBank/DDBJ databases">
        <authorList>
            <person name="de Groot N.N."/>
        </authorList>
    </citation>
    <scope>NUCLEOTIDE SEQUENCE [LARGE SCALE GENOMIC DNA]</scope>
    <source>
        <strain evidence="2 3">DSM 19547</strain>
    </source>
</reference>
<name>A0A1I5M395_9RHOB</name>
<accession>A0A1I5M395</accession>
<proteinExistence type="predicted"/>
<dbReference type="AlphaFoldDB" id="A0A1I5M395"/>
<dbReference type="STRING" id="441119.SAMN04488047_10269"/>
<dbReference type="Proteomes" id="UP000199356">
    <property type="component" value="Unassembled WGS sequence"/>
</dbReference>
<protein>
    <submittedName>
        <fullName evidence="2">Uncharacterized protein</fullName>
    </submittedName>
</protein>
<dbReference type="EMBL" id="FOXA01000002">
    <property type="protein sequence ID" value="SFP03953.1"/>
    <property type="molecule type" value="Genomic_DNA"/>
</dbReference>
<keyword evidence="3" id="KW-1185">Reference proteome</keyword>
<evidence type="ECO:0000256" key="1">
    <source>
        <dbReference type="SAM" id="Phobius"/>
    </source>
</evidence>
<keyword evidence="1" id="KW-0472">Membrane</keyword>
<keyword evidence="1" id="KW-1133">Transmembrane helix</keyword>
<organism evidence="2 3">
    <name type="scientific">Tranquillimonas alkanivorans</name>
    <dbReference type="NCBI Taxonomy" id="441119"/>
    <lineage>
        <taxon>Bacteria</taxon>
        <taxon>Pseudomonadati</taxon>
        <taxon>Pseudomonadota</taxon>
        <taxon>Alphaproteobacteria</taxon>
        <taxon>Rhodobacterales</taxon>
        <taxon>Roseobacteraceae</taxon>
        <taxon>Tranquillimonas</taxon>
    </lineage>
</organism>
<evidence type="ECO:0000313" key="2">
    <source>
        <dbReference type="EMBL" id="SFP03953.1"/>
    </source>
</evidence>
<keyword evidence="1" id="KW-0812">Transmembrane</keyword>